<keyword evidence="3" id="KW-1185">Reference proteome</keyword>
<dbReference type="AlphaFoldDB" id="A0A4P1K395"/>
<evidence type="ECO:0000313" key="3">
    <source>
        <dbReference type="Proteomes" id="UP000309952"/>
    </source>
</evidence>
<organism evidence="2 3">
    <name type="scientific">Brevundimonas vancanneytii</name>
    <dbReference type="NCBI Taxonomy" id="1325724"/>
    <lineage>
        <taxon>Bacteria</taxon>
        <taxon>Pseudomonadati</taxon>
        <taxon>Pseudomonadota</taxon>
        <taxon>Alphaproteobacteria</taxon>
        <taxon>Caulobacterales</taxon>
        <taxon>Caulobacteraceae</taxon>
        <taxon>Brevundimonas</taxon>
    </lineage>
</organism>
<feature type="region of interest" description="Disordered" evidence="1">
    <location>
        <begin position="75"/>
        <end position="139"/>
    </location>
</feature>
<feature type="compositionally biased region" description="Basic and acidic residues" evidence="1">
    <location>
        <begin position="111"/>
        <end position="126"/>
    </location>
</feature>
<protein>
    <submittedName>
        <fullName evidence="2">Uncharacterized protein</fullName>
    </submittedName>
</protein>
<dbReference type="KEGG" id="bvy:NCTC9239_01273"/>
<proteinExistence type="predicted"/>
<dbReference type="RefSeq" id="WP_138141241.1">
    <property type="nucleotide sequence ID" value="NZ_LR588407.1"/>
</dbReference>
<sequence>MFEGAAAGGKAAWRATASRLARSDDPAERGLADQIERLLADETALAQADDFDGARAALANGEARPVVEPERDLDSLFANQPDGPVLRSVAGSQPETATAAPGALQSADYMGRNDLERAVRPDDGRGGRGAVPIQGGRRR</sequence>
<feature type="region of interest" description="Disordered" evidence="1">
    <location>
        <begin position="1"/>
        <end position="28"/>
    </location>
</feature>
<evidence type="ECO:0000313" key="2">
    <source>
        <dbReference type="EMBL" id="VTO14083.1"/>
    </source>
</evidence>
<dbReference type="Proteomes" id="UP000309952">
    <property type="component" value="Chromosome"/>
</dbReference>
<name>A0A4P1K395_9CAUL</name>
<reference evidence="2 3" key="1">
    <citation type="submission" date="2019-04" db="EMBL/GenBank/DDBJ databases">
        <authorList>
            <consortium name="Pathogen Informatics"/>
        </authorList>
    </citation>
    <scope>NUCLEOTIDE SEQUENCE [LARGE SCALE GENOMIC DNA]</scope>
    <source>
        <strain evidence="2 3">NCTC9239</strain>
    </source>
</reference>
<feature type="compositionally biased region" description="Low complexity" evidence="1">
    <location>
        <begin position="1"/>
        <end position="17"/>
    </location>
</feature>
<dbReference type="EMBL" id="LR588407">
    <property type="protein sequence ID" value="VTO14083.1"/>
    <property type="molecule type" value="Genomic_DNA"/>
</dbReference>
<evidence type="ECO:0000256" key="1">
    <source>
        <dbReference type="SAM" id="MobiDB-lite"/>
    </source>
</evidence>
<gene>
    <name evidence="2" type="ORF">NCTC9239_01273</name>
</gene>
<accession>A0A4P1K395</accession>